<evidence type="ECO:0000259" key="1">
    <source>
        <dbReference type="Pfam" id="PF24738"/>
    </source>
</evidence>
<organism evidence="2 3">
    <name type="scientific">Prevotella illustrans</name>
    <dbReference type="NCBI Taxonomy" id="2800387"/>
    <lineage>
        <taxon>Bacteria</taxon>
        <taxon>Pseudomonadati</taxon>
        <taxon>Bacteroidota</taxon>
        <taxon>Bacteroidia</taxon>
        <taxon>Bacteroidales</taxon>
        <taxon>Prevotellaceae</taxon>
        <taxon>Prevotella</taxon>
    </lineage>
</organism>
<evidence type="ECO:0000313" key="3">
    <source>
        <dbReference type="Proteomes" id="UP000664265"/>
    </source>
</evidence>
<reference evidence="2 3" key="1">
    <citation type="submission" date="2021-01" db="EMBL/GenBank/DDBJ databases">
        <title>Prevotella A2931 sp. nov.</title>
        <authorList>
            <person name="Buhl M."/>
            <person name="Oberhettinger P."/>
        </authorList>
    </citation>
    <scope>NUCLEOTIDE SEQUENCE [LARGE SCALE GENOMIC DNA]</scope>
    <source>
        <strain evidence="2 3">A2931</strain>
    </source>
</reference>
<gene>
    <name evidence="2" type="ORF">JHU38_00735</name>
</gene>
<comment type="caution">
    <text evidence="2">The sequence shown here is derived from an EMBL/GenBank/DDBJ whole genome shotgun (WGS) entry which is preliminary data.</text>
</comment>
<dbReference type="Proteomes" id="UP000664265">
    <property type="component" value="Unassembled WGS sequence"/>
</dbReference>
<evidence type="ECO:0000313" key="2">
    <source>
        <dbReference type="EMBL" id="MBO1362320.1"/>
    </source>
</evidence>
<name>A0ABS3M2G9_9BACT</name>
<feature type="domain" description="DUF7689" evidence="1">
    <location>
        <begin position="25"/>
        <end position="154"/>
    </location>
</feature>
<dbReference type="RefSeq" id="WP_199222643.1">
    <property type="nucleotide sequence ID" value="NZ_JAERMS010000001.1"/>
</dbReference>
<proteinExistence type="predicted"/>
<accession>A0ABS3M2G9</accession>
<keyword evidence="3" id="KW-1185">Reference proteome</keyword>
<dbReference type="Pfam" id="PF24738">
    <property type="entry name" value="DUF7689"/>
    <property type="match status" value="1"/>
</dbReference>
<dbReference type="InterPro" id="IPR056106">
    <property type="entry name" value="DUF7689"/>
</dbReference>
<dbReference type="EMBL" id="JAERMS010000001">
    <property type="protein sequence ID" value="MBO1362320.1"/>
    <property type="molecule type" value="Genomic_DNA"/>
</dbReference>
<sequence>MGKSAEIIEILKQAFPGLNDDKDFEITSPATPNYNCIAWAYQIKDRWMWPASEASSLDGIYYWPDKIIKTPDVRAFIEAFRLKGYECCDTEDYEEGFQKIALYVVRNTTECTHAARQLRNGKWTSKLGQQNDIQHGTPYTIEGDNYGVVYCIMKRKVKFE</sequence>
<protein>
    <recommendedName>
        <fullName evidence="1">DUF7689 domain-containing protein</fullName>
    </recommendedName>
</protein>